<evidence type="ECO:0000256" key="9">
    <source>
        <dbReference type="SAM" id="MobiDB-lite"/>
    </source>
</evidence>
<keyword evidence="4 7" id="KW-0067">ATP-binding</keyword>
<dbReference type="EMBL" id="JAZGQO010000002">
    <property type="protein sequence ID" value="KAK6190503.1"/>
    <property type="molecule type" value="Genomic_DNA"/>
</dbReference>
<protein>
    <recommendedName>
        <fullName evidence="8">Kinesin-like protein</fullName>
    </recommendedName>
</protein>
<dbReference type="InterPro" id="IPR010994">
    <property type="entry name" value="RuvA_2-like"/>
</dbReference>
<dbReference type="GO" id="GO:0008017">
    <property type="term" value="F:microtubule binding"/>
    <property type="evidence" value="ECO:0007669"/>
    <property type="project" value="InterPro"/>
</dbReference>
<keyword evidence="2 8" id="KW-0493">Microtubule</keyword>
<keyword evidence="3 7" id="KW-0547">Nucleotide-binding</keyword>
<comment type="caution">
    <text evidence="11">The sequence shown here is derived from an EMBL/GenBank/DDBJ whole genome shotgun (WGS) entry which is preliminary data.</text>
</comment>
<dbReference type="Pfam" id="PF12836">
    <property type="entry name" value="HHH_3"/>
    <property type="match status" value="1"/>
</dbReference>
<gene>
    <name evidence="11" type="ORF">SNE40_002360</name>
</gene>
<evidence type="ECO:0000259" key="10">
    <source>
        <dbReference type="PROSITE" id="PS50067"/>
    </source>
</evidence>
<comment type="subcellular location">
    <subcellularLocation>
        <location evidence="1">Cytoplasm</location>
        <location evidence="1">Cytoskeleton</location>
    </subcellularLocation>
</comment>
<sequence length="682" mass="77316">MSSEKKQTRVKVVVRVRPTLKDGVKTCVSTNNKPNTVQILNHRNIRENLMYDFSAVYDDTCSQQHIYNNSIKSMISKSLNGQNVSIFAYGPTGAGKTHTMLGSATDPGMIPRVINDLLLTIENEQKTVNDKPQKDRWQYTVTFSYLEIYNEKVQDLLEPASVDLPIREDGDHNIFVAGLAEKEITSFEEFKNYFGPASNNRTVAATKLNDRSSRSHSILMLKVKKNAMFPPNREFQGKIYLIDLAGSEDNRRTGNQGIRLKESGAINKSLFVLGEVVDAINNNQPRIPYRNSKLTRLLQDSIGGSCHSIMITNIAPEEHYYYDTYCTLNFASKSKKIVNTNTTCLKQQTSTSSLSGNTSTSGEAAQTTHNFLKRNNSSKLLHENAKKPRLSPSPLISAEAPVSTDPAPLLSPLMRRQNNLENIVNLRLQEMEQNILQKITQNNISNNSDTAMTEIQRQLILCREELQKMKEEKHLLEKPNKETSRKVGKKISKSVSSKDLKKSVSEESENNVEKVNKNSKKSEKIIAQPKVVEKERKGLQDKTNQNIVVNTKKEKIIKKKKLAEVSFSPLFASVPRIFKKGFRSTACKKIFEDDEDDDFQENETPLNSEVQHQHNADFLNILNTSSIKDLQQLHTVGNKRARLIFEWRQLHGEFESVDGLKNIPTLTDKYIKNLLHSNMVKT</sequence>
<dbReference type="GO" id="GO:0003777">
    <property type="term" value="F:microtubule motor activity"/>
    <property type="evidence" value="ECO:0007669"/>
    <property type="project" value="InterPro"/>
</dbReference>
<keyword evidence="12" id="KW-1185">Reference proteome</keyword>
<dbReference type="PROSITE" id="PS00411">
    <property type="entry name" value="KINESIN_MOTOR_1"/>
    <property type="match status" value="1"/>
</dbReference>
<dbReference type="SMART" id="SM00129">
    <property type="entry name" value="KISc"/>
    <property type="match status" value="1"/>
</dbReference>
<evidence type="ECO:0000256" key="3">
    <source>
        <dbReference type="ARBA" id="ARBA00022741"/>
    </source>
</evidence>
<reference evidence="11 12" key="1">
    <citation type="submission" date="2024-01" db="EMBL/GenBank/DDBJ databases">
        <title>The genome of the rayed Mediterranean limpet Patella caerulea (Linnaeus, 1758).</title>
        <authorList>
            <person name="Anh-Thu Weber A."/>
            <person name="Halstead-Nussloch G."/>
        </authorList>
    </citation>
    <scope>NUCLEOTIDE SEQUENCE [LARGE SCALE GENOMIC DNA]</scope>
    <source>
        <strain evidence="11">AATW-2023a</strain>
        <tissue evidence="11">Whole specimen</tissue>
    </source>
</reference>
<dbReference type="Proteomes" id="UP001347796">
    <property type="component" value="Unassembled WGS sequence"/>
</dbReference>
<evidence type="ECO:0000313" key="11">
    <source>
        <dbReference type="EMBL" id="KAK6190503.1"/>
    </source>
</evidence>
<feature type="region of interest" description="Disordered" evidence="9">
    <location>
        <begin position="347"/>
        <end position="379"/>
    </location>
</feature>
<dbReference type="GO" id="GO:0007052">
    <property type="term" value="P:mitotic spindle organization"/>
    <property type="evidence" value="ECO:0007669"/>
    <property type="project" value="TreeGrafter"/>
</dbReference>
<dbReference type="InterPro" id="IPR001752">
    <property type="entry name" value="Kinesin_motor_dom"/>
</dbReference>
<feature type="binding site" evidence="7">
    <location>
        <begin position="90"/>
        <end position="97"/>
    </location>
    <ligand>
        <name>ATP</name>
        <dbReference type="ChEBI" id="CHEBI:30616"/>
    </ligand>
</feature>
<feature type="region of interest" description="Disordered" evidence="9">
    <location>
        <begin position="472"/>
        <end position="521"/>
    </location>
</feature>
<evidence type="ECO:0000256" key="6">
    <source>
        <dbReference type="ARBA" id="ARBA00023212"/>
    </source>
</evidence>
<dbReference type="PRINTS" id="PR00380">
    <property type="entry name" value="KINESINHEAVY"/>
</dbReference>
<proteinExistence type="inferred from homology"/>
<dbReference type="GO" id="GO:0005524">
    <property type="term" value="F:ATP binding"/>
    <property type="evidence" value="ECO:0007669"/>
    <property type="project" value="UniProtKB-UniRule"/>
</dbReference>
<comment type="similarity">
    <text evidence="7 8">Belongs to the TRAFAC class myosin-kinesin ATPase superfamily. Kinesin family.</text>
</comment>
<evidence type="ECO:0000256" key="8">
    <source>
        <dbReference type="RuleBase" id="RU000394"/>
    </source>
</evidence>
<evidence type="ECO:0000256" key="4">
    <source>
        <dbReference type="ARBA" id="ARBA00022840"/>
    </source>
</evidence>
<keyword evidence="5 7" id="KW-0505">Motor protein</keyword>
<dbReference type="InterPro" id="IPR027640">
    <property type="entry name" value="Kinesin-like_fam"/>
</dbReference>
<evidence type="ECO:0000256" key="5">
    <source>
        <dbReference type="ARBA" id="ARBA00023175"/>
    </source>
</evidence>
<dbReference type="PANTHER" id="PTHR47969:SF9">
    <property type="entry name" value="KINESIN-LIKE PROTEIN"/>
    <property type="match status" value="1"/>
</dbReference>
<dbReference type="Gene3D" id="3.40.850.10">
    <property type="entry name" value="Kinesin motor domain"/>
    <property type="match status" value="1"/>
</dbReference>
<dbReference type="PROSITE" id="PS50067">
    <property type="entry name" value="KINESIN_MOTOR_2"/>
    <property type="match status" value="1"/>
</dbReference>
<evidence type="ECO:0000256" key="2">
    <source>
        <dbReference type="ARBA" id="ARBA00022701"/>
    </source>
</evidence>
<dbReference type="GO" id="GO:0007018">
    <property type="term" value="P:microtubule-based movement"/>
    <property type="evidence" value="ECO:0007669"/>
    <property type="project" value="InterPro"/>
</dbReference>
<name>A0AAN8PZ21_PATCE</name>
<dbReference type="GO" id="GO:0005875">
    <property type="term" value="C:microtubule associated complex"/>
    <property type="evidence" value="ECO:0007669"/>
    <property type="project" value="TreeGrafter"/>
</dbReference>
<organism evidence="11 12">
    <name type="scientific">Patella caerulea</name>
    <name type="common">Rayed Mediterranean limpet</name>
    <dbReference type="NCBI Taxonomy" id="87958"/>
    <lineage>
        <taxon>Eukaryota</taxon>
        <taxon>Metazoa</taxon>
        <taxon>Spiralia</taxon>
        <taxon>Lophotrochozoa</taxon>
        <taxon>Mollusca</taxon>
        <taxon>Gastropoda</taxon>
        <taxon>Patellogastropoda</taxon>
        <taxon>Patelloidea</taxon>
        <taxon>Patellidae</taxon>
        <taxon>Patella</taxon>
    </lineage>
</organism>
<evidence type="ECO:0000256" key="1">
    <source>
        <dbReference type="ARBA" id="ARBA00004245"/>
    </source>
</evidence>
<dbReference type="SUPFAM" id="SSF47781">
    <property type="entry name" value="RuvA domain 2-like"/>
    <property type="match status" value="1"/>
</dbReference>
<feature type="compositionally biased region" description="Basic and acidic residues" evidence="9">
    <location>
        <begin position="496"/>
        <end position="521"/>
    </location>
</feature>
<dbReference type="GO" id="GO:0005874">
    <property type="term" value="C:microtubule"/>
    <property type="evidence" value="ECO:0007669"/>
    <property type="project" value="UniProtKB-KW"/>
</dbReference>
<dbReference type="InterPro" id="IPR027417">
    <property type="entry name" value="P-loop_NTPase"/>
</dbReference>
<evidence type="ECO:0000256" key="7">
    <source>
        <dbReference type="PROSITE-ProRule" id="PRU00283"/>
    </source>
</evidence>
<keyword evidence="6" id="KW-0963">Cytoplasm</keyword>
<feature type="domain" description="Kinesin motor" evidence="10">
    <location>
        <begin position="9"/>
        <end position="337"/>
    </location>
</feature>
<dbReference type="AlphaFoldDB" id="A0AAN8PZ21"/>
<accession>A0AAN8PZ21</accession>
<evidence type="ECO:0000313" key="12">
    <source>
        <dbReference type="Proteomes" id="UP001347796"/>
    </source>
</evidence>
<feature type="compositionally biased region" description="Low complexity" evidence="9">
    <location>
        <begin position="349"/>
        <end position="361"/>
    </location>
</feature>
<feature type="compositionally biased region" description="Basic and acidic residues" evidence="9">
    <location>
        <begin position="472"/>
        <end position="485"/>
    </location>
</feature>
<feature type="compositionally biased region" description="Polar residues" evidence="9">
    <location>
        <begin position="362"/>
        <end position="379"/>
    </location>
</feature>
<dbReference type="SUPFAM" id="SSF52540">
    <property type="entry name" value="P-loop containing nucleoside triphosphate hydrolases"/>
    <property type="match status" value="1"/>
</dbReference>
<dbReference type="InterPro" id="IPR019821">
    <property type="entry name" value="Kinesin_motor_CS"/>
</dbReference>
<dbReference type="InterPro" id="IPR036961">
    <property type="entry name" value="Kinesin_motor_dom_sf"/>
</dbReference>
<dbReference type="Gene3D" id="1.10.150.280">
    <property type="entry name" value="AF1531-like domain"/>
    <property type="match status" value="1"/>
</dbReference>
<dbReference type="Pfam" id="PF00225">
    <property type="entry name" value="Kinesin"/>
    <property type="match status" value="1"/>
</dbReference>
<dbReference type="GO" id="GO:0051231">
    <property type="term" value="P:spindle elongation"/>
    <property type="evidence" value="ECO:0007669"/>
    <property type="project" value="TreeGrafter"/>
</dbReference>
<keyword evidence="6" id="KW-0206">Cytoskeleton</keyword>
<dbReference type="PANTHER" id="PTHR47969">
    <property type="entry name" value="CHROMOSOME-ASSOCIATED KINESIN KIF4A-RELATED"/>
    <property type="match status" value="1"/>
</dbReference>